<dbReference type="InterPro" id="IPR006463">
    <property type="entry name" value="MiaB_methiolase"/>
</dbReference>
<feature type="domain" description="TRAM" evidence="10">
    <location>
        <begin position="482"/>
        <end position="556"/>
    </location>
</feature>
<evidence type="ECO:0000256" key="3">
    <source>
        <dbReference type="ARBA" id="ARBA00022485"/>
    </source>
</evidence>
<dbReference type="GO" id="GO:0046872">
    <property type="term" value="F:metal ion binding"/>
    <property type="evidence" value="ECO:0007669"/>
    <property type="project" value="UniProtKB-KW"/>
</dbReference>
<dbReference type="AlphaFoldDB" id="A0AAN7PQN6"/>
<dbReference type="GO" id="GO:0035597">
    <property type="term" value="F:tRNA-2-methylthio-N(6)-dimethylallyladenosine(37) synthase activity"/>
    <property type="evidence" value="ECO:0007669"/>
    <property type="project" value="TreeGrafter"/>
</dbReference>
<comment type="function">
    <text evidence="8">Potential regulator of CDK5 activity.</text>
</comment>
<dbReference type="InterPro" id="IPR038135">
    <property type="entry name" value="Methylthiotransferase_N_sf"/>
</dbReference>
<dbReference type="FunFam" id="3.40.50.12160:FF:000003">
    <property type="entry name" value="CDK5 regulatory subunit-associated protein 1"/>
    <property type="match status" value="1"/>
</dbReference>
<keyword evidence="5" id="KW-0479">Metal-binding</keyword>
<dbReference type="InterPro" id="IPR007197">
    <property type="entry name" value="rSAM"/>
</dbReference>
<dbReference type="PANTHER" id="PTHR43020:SF2">
    <property type="entry name" value="MITOCHONDRIAL TRNA METHYLTHIOTRANSFERASE CDK5RAP1"/>
    <property type="match status" value="1"/>
</dbReference>
<dbReference type="SFLD" id="SFLDF00273">
    <property type="entry name" value="(dimethylallyl)adenosine_tRNA"/>
    <property type="match status" value="1"/>
</dbReference>
<dbReference type="EMBL" id="JARPUR010000006">
    <property type="protein sequence ID" value="KAK4874114.1"/>
    <property type="molecule type" value="Genomic_DNA"/>
</dbReference>
<dbReference type="SFLD" id="SFLDG01082">
    <property type="entry name" value="B12-binding_domain_containing"/>
    <property type="match status" value="1"/>
</dbReference>
<dbReference type="GO" id="GO:0005739">
    <property type="term" value="C:mitochondrion"/>
    <property type="evidence" value="ECO:0007669"/>
    <property type="project" value="TreeGrafter"/>
</dbReference>
<evidence type="ECO:0000256" key="6">
    <source>
        <dbReference type="ARBA" id="ARBA00023004"/>
    </source>
</evidence>
<keyword evidence="3" id="KW-0004">4Fe-4S</keyword>
<evidence type="ECO:0000256" key="7">
    <source>
        <dbReference type="ARBA" id="ARBA00023014"/>
    </source>
</evidence>
<feature type="domain" description="MTTase N-terminal" evidence="11">
    <location>
        <begin position="82"/>
        <end position="203"/>
    </location>
</feature>
<dbReference type="Gene3D" id="3.40.50.12160">
    <property type="entry name" value="Methylthiotransferase, N-terminal domain"/>
    <property type="match status" value="1"/>
</dbReference>
<evidence type="ECO:0000313" key="14">
    <source>
        <dbReference type="Proteomes" id="UP001353858"/>
    </source>
</evidence>
<evidence type="ECO:0000313" key="13">
    <source>
        <dbReference type="EMBL" id="KAK4874114.1"/>
    </source>
</evidence>
<dbReference type="SFLD" id="SFLDS00029">
    <property type="entry name" value="Radical_SAM"/>
    <property type="match status" value="1"/>
</dbReference>
<organism evidence="13 14">
    <name type="scientific">Aquatica leii</name>
    <dbReference type="NCBI Taxonomy" id="1421715"/>
    <lineage>
        <taxon>Eukaryota</taxon>
        <taxon>Metazoa</taxon>
        <taxon>Ecdysozoa</taxon>
        <taxon>Arthropoda</taxon>
        <taxon>Hexapoda</taxon>
        <taxon>Insecta</taxon>
        <taxon>Pterygota</taxon>
        <taxon>Neoptera</taxon>
        <taxon>Endopterygota</taxon>
        <taxon>Coleoptera</taxon>
        <taxon>Polyphaga</taxon>
        <taxon>Elateriformia</taxon>
        <taxon>Elateroidea</taxon>
        <taxon>Lampyridae</taxon>
        <taxon>Luciolinae</taxon>
        <taxon>Aquatica</taxon>
    </lineage>
</organism>
<dbReference type="InterPro" id="IPR013848">
    <property type="entry name" value="Methylthiotransferase_N"/>
</dbReference>
<dbReference type="PROSITE" id="PS51449">
    <property type="entry name" value="MTTASE_N"/>
    <property type="match status" value="1"/>
</dbReference>
<dbReference type="Pfam" id="PF04055">
    <property type="entry name" value="Radical_SAM"/>
    <property type="match status" value="1"/>
</dbReference>
<protein>
    <recommendedName>
        <fullName evidence="9">CDK5RAP1-like protein</fullName>
    </recommendedName>
</protein>
<evidence type="ECO:0000259" key="11">
    <source>
        <dbReference type="PROSITE" id="PS51449"/>
    </source>
</evidence>
<dbReference type="SFLD" id="SFLDG01061">
    <property type="entry name" value="methylthiotransferase"/>
    <property type="match status" value="1"/>
</dbReference>
<dbReference type="PROSITE" id="PS50926">
    <property type="entry name" value="TRAM"/>
    <property type="match status" value="1"/>
</dbReference>
<dbReference type="GO" id="GO:0005829">
    <property type="term" value="C:cytosol"/>
    <property type="evidence" value="ECO:0007669"/>
    <property type="project" value="TreeGrafter"/>
</dbReference>
<dbReference type="NCBIfam" id="TIGR00089">
    <property type="entry name" value="MiaB/RimO family radical SAM methylthiotransferase"/>
    <property type="match status" value="1"/>
</dbReference>
<dbReference type="Gene3D" id="3.80.30.20">
    <property type="entry name" value="tm_1862 like domain"/>
    <property type="match status" value="1"/>
</dbReference>
<dbReference type="NCBIfam" id="TIGR01574">
    <property type="entry name" value="miaB-methiolase"/>
    <property type="match status" value="1"/>
</dbReference>
<dbReference type="GO" id="GO:0060255">
    <property type="term" value="P:regulation of macromolecule metabolic process"/>
    <property type="evidence" value="ECO:0007669"/>
    <property type="project" value="UniProtKB-ARBA"/>
</dbReference>
<keyword evidence="7" id="KW-0411">Iron-sulfur</keyword>
<keyword evidence="4" id="KW-0949">S-adenosyl-L-methionine</keyword>
<comment type="similarity">
    <text evidence="2">Belongs to the methylthiotransferase family. MiaB subfamily.</text>
</comment>
<keyword evidence="6" id="KW-0408">Iron</keyword>
<dbReference type="PROSITE" id="PS51918">
    <property type="entry name" value="RADICAL_SAM"/>
    <property type="match status" value="1"/>
</dbReference>
<dbReference type="PANTHER" id="PTHR43020">
    <property type="entry name" value="CDK5 REGULATORY SUBUNIT-ASSOCIATED PROTEIN 1"/>
    <property type="match status" value="1"/>
</dbReference>
<sequence>MISRPFLIRNFNSKRINQIKSVFYSIAPNHNDGANTTSSRYKKFEKNLLNGPELKDFFSSENIRIAESEPVPYLKELQFTRRKVYFDVYGCQMNVNDTEIIWAILKANNYIKTNELNDADVVLIITCAIREGAESKIWNRLDYLKGIRNKRLRIKGINMKIGLLGCMAERLKHKVLETDKSVDVVAGPDSYKDLPRLLALTDDHQTAINVQLSADETYADIMPVRLHENSVTSCISIMRGCDNMCTYCIVPFTRGRERSRPIDSILNEIRYLSDNGVKEVTLLGQNVNSYRDLSQGKDFYTTKLAKGFRTVYKDKQGGIRFATLLDKVAEVDSEMRIRFTSPHPKDFPDDVLEVIKSRHNVCNSLHLPAQSGNSDVLDRMRRGYSREAYLDLVDHIRNLLPNVALSSDFICGFCEETEEEFCDTLSLLKLVRYNMAYLFSYSMREKTTAHRRYQDDVPSNIKQSRLERMIEVFRSTVEKINRSQIGQKQLVLVEDKSKRSSLYLQGRNEGNCKVIFPASEVPLKNGSESRFIKAGDYVVVQINAANSQVLKGIPLYYTSLNDFYNKNEDFVKSEYLNYNSML</sequence>
<dbReference type="SUPFAM" id="SSF102114">
    <property type="entry name" value="Radical SAM enzymes"/>
    <property type="match status" value="1"/>
</dbReference>
<evidence type="ECO:0000256" key="9">
    <source>
        <dbReference type="ARBA" id="ARBA00074452"/>
    </source>
</evidence>
<reference evidence="14" key="1">
    <citation type="submission" date="2023-01" db="EMBL/GenBank/DDBJ databases">
        <title>Key to firefly adult light organ development and bioluminescence: homeobox transcription factors regulate luciferase expression and transportation to peroxisome.</title>
        <authorList>
            <person name="Fu X."/>
        </authorList>
    </citation>
    <scope>NUCLEOTIDE SEQUENCE [LARGE SCALE GENOMIC DNA]</scope>
</reference>
<evidence type="ECO:0000256" key="4">
    <source>
        <dbReference type="ARBA" id="ARBA00022691"/>
    </source>
</evidence>
<dbReference type="PROSITE" id="PS01278">
    <property type="entry name" value="MTTASE_RADICAL"/>
    <property type="match status" value="1"/>
</dbReference>
<dbReference type="InterPro" id="IPR002792">
    <property type="entry name" value="TRAM_dom"/>
</dbReference>
<dbReference type="InterPro" id="IPR058240">
    <property type="entry name" value="rSAM_sf"/>
</dbReference>
<dbReference type="Proteomes" id="UP001353858">
    <property type="component" value="Unassembled WGS sequence"/>
</dbReference>
<dbReference type="GO" id="GO:0080090">
    <property type="term" value="P:regulation of primary metabolic process"/>
    <property type="evidence" value="ECO:0007669"/>
    <property type="project" value="UniProtKB-ARBA"/>
</dbReference>
<proteinExistence type="inferred from homology"/>
<evidence type="ECO:0000259" key="12">
    <source>
        <dbReference type="PROSITE" id="PS51918"/>
    </source>
</evidence>
<comment type="cofactor">
    <cofactor evidence="1">
        <name>[4Fe-4S] cluster</name>
        <dbReference type="ChEBI" id="CHEBI:49883"/>
    </cofactor>
</comment>
<evidence type="ECO:0000256" key="1">
    <source>
        <dbReference type="ARBA" id="ARBA00001966"/>
    </source>
</evidence>
<dbReference type="InterPro" id="IPR020612">
    <property type="entry name" value="Methylthiotransferase_CS"/>
</dbReference>
<keyword evidence="14" id="KW-1185">Reference proteome</keyword>
<dbReference type="InterPro" id="IPR006638">
    <property type="entry name" value="Elp3/MiaA/NifB-like_rSAM"/>
</dbReference>
<dbReference type="FunFam" id="3.80.30.20:FF:000003">
    <property type="entry name" value="CDK5 regulatory subunit-associated protein 1"/>
    <property type="match status" value="1"/>
</dbReference>
<feature type="domain" description="Radical SAM core" evidence="12">
    <location>
        <begin position="227"/>
        <end position="479"/>
    </location>
</feature>
<evidence type="ECO:0000256" key="8">
    <source>
        <dbReference type="ARBA" id="ARBA00053923"/>
    </source>
</evidence>
<evidence type="ECO:0000259" key="10">
    <source>
        <dbReference type="PROSITE" id="PS50926"/>
    </source>
</evidence>
<dbReference type="SFLD" id="SFLDF00413">
    <property type="entry name" value="CDK5RAP1"/>
    <property type="match status" value="1"/>
</dbReference>
<accession>A0AAN7PQN6</accession>
<dbReference type="InterPro" id="IPR023404">
    <property type="entry name" value="rSAM_horseshoe"/>
</dbReference>
<gene>
    <name evidence="13" type="ORF">RN001_013474</name>
</gene>
<dbReference type="SMART" id="SM00729">
    <property type="entry name" value="Elp3"/>
    <property type="match status" value="1"/>
</dbReference>
<evidence type="ECO:0000256" key="2">
    <source>
        <dbReference type="ARBA" id="ARBA00009815"/>
    </source>
</evidence>
<dbReference type="Pfam" id="PF00919">
    <property type="entry name" value="UPF0004"/>
    <property type="match status" value="1"/>
</dbReference>
<name>A0AAN7PQN6_9COLE</name>
<dbReference type="InterPro" id="IPR005839">
    <property type="entry name" value="Methylthiotransferase"/>
</dbReference>
<comment type="caution">
    <text evidence="13">The sequence shown here is derived from an EMBL/GenBank/DDBJ whole genome shotgun (WGS) entry which is preliminary data.</text>
</comment>
<evidence type="ECO:0000256" key="5">
    <source>
        <dbReference type="ARBA" id="ARBA00022723"/>
    </source>
</evidence>
<dbReference type="GO" id="GO:0051539">
    <property type="term" value="F:4 iron, 4 sulfur cluster binding"/>
    <property type="evidence" value="ECO:0007669"/>
    <property type="project" value="UniProtKB-KW"/>
</dbReference>
<dbReference type="Pfam" id="PF01938">
    <property type="entry name" value="TRAM"/>
    <property type="match status" value="1"/>
</dbReference>